<evidence type="ECO:0000256" key="2">
    <source>
        <dbReference type="ARBA" id="ARBA00022729"/>
    </source>
</evidence>
<sequence length="328" mass="37775">MSRNFGTIFLNDNSILIHEFSALSRLNCFQKCISFDSSCQFLEFSPRKICSIYNSIRKQMIYDKRDFYYREKKLPRIHFLNGSFLDRSQLINLPVSLNLSRSRVNLIASYSFENCDKTETLDLSFNNLTKLYSNSFYGMLNLKTIFLSNNRISKLESDVFKGLNSLTSLGLINNNLSIIESEYFNGLIYLEKLNLNGCNVKEISLSSLPNLKILDLGSNYINFFSQNLSSLKELYLTNNPLKNLTYPLITSDNSKLETLGISNCQLKYIDFEILRNYPLQTLGIAANSYNFTNENFNGLKSLKRVIVDFIYVGRLSVLFPNISFNTSF</sequence>
<accession>A0A814E185</accession>
<dbReference type="Pfam" id="PF13855">
    <property type="entry name" value="LRR_8"/>
    <property type="match status" value="1"/>
</dbReference>
<dbReference type="AlphaFoldDB" id="A0A814E185"/>
<dbReference type="Gene3D" id="3.80.10.10">
    <property type="entry name" value="Ribonuclease Inhibitor"/>
    <property type="match status" value="2"/>
</dbReference>
<dbReference type="EMBL" id="CAJNOC010003020">
    <property type="protein sequence ID" value="CAF0963249.1"/>
    <property type="molecule type" value="Genomic_DNA"/>
</dbReference>
<dbReference type="PANTHER" id="PTHR24373">
    <property type="entry name" value="SLIT RELATED LEUCINE-RICH REPEAT NEURONAL PROTEIN"/>
    <property type="match status" value="1"/>
</dbReference>
<dbReference type="PROSITE" id="PS51450">
    <property type="entry name" value="LRR"/>
    <property type="match status" value="1"/>
</dbReference>
<reference evidence="4" key="1">
    <citation type="submission" date="2021-02" db="EMBL/GenBank/DDBJ databases">
        <authorList>
            <person name="Nowell W R."/>
        </authorList>
    </citation>
    <scope>NUCLEOTIDE SEQUENCE</scope>
    <source>
        <strain evidence="4">Ploen Becks lab</strain>
    </source>
</reference>
<keyword evidence="2" id="KW-0732">Signal</keyword>
<dbReference type="SUPFAM" id="SSF52058">
    <property type="entry name" value="L domain-like"/>
    <property type="match status" value="1"/>
</dbReference>
<evidence type="ECO:0000256" key="1">
    <source>
        <dbReference type="ARBA" id="ARBA00022614"/>
    </source>
</evidence>
<protein>
    <submittedName>
        <fullName evidence="4">Uncharacterized protein</fullName>
    </submittedName>
</protein>
<proteinExistence type="predicted"/>
<evidence type="ECO:0000313" key="5">
    <source>
        <dbReference type="Proteomes" id="UP000663879"/>
    </source>
</evidence>
<dbReference type="OrthoDB" id="676979at2759"/>
<dbReference type="GO" id="GO:0031012">
    <property type="term" value="C:extracellular matrix"/>
    <property type="evidence" value="ECO:0007669"/>
    <property type="project" value="TreeGrafter"/>
</dbReference>
<comment type="caution">
    <text evidence="4">The sequence shown here is derived from an EMBL/GenBank/DDBJ whole genome shotgun (WGS) entry which is preliminary data.</text>
</comment>
<gene>
    <name evidence="4" type="ORF">OXX778_LOCUS14563</name>
</gene>
<organism evidence="4 5">
    <name type="scientific">Brachionus calyciflorus</name>
    <dbReference type="NCBI Taxonomy" id="104777"/>
    <lineage>
        <taxon>Eukaryota</taxon>
        <taxon>Metazoa</taxon>
        <taxon>Spiralia</taxon>
        <taxon>Gnathifera</taxon>
        <taxon>Rotifera</taxon>
        <taxon>Eurotatoria</taxon>
        <taxon>Monogononta</taxon>
        <taxon>Pseudotrocha</taxon>
        <taxon>Ploima</taxon>
        <taxon>Brachionidae</taxon>
        <taxon>Brachionus</taxon>
    </lineage>
</organism>
<dbReference type="PANTHER" id="PTHR24373:SF370">
    <property type="entry name" value="FISH-LIPS, ISOFORM E"/>
    <property type="match status" value="1"/>
</dbReference>
<dbReference type="InterPro" id="IPR032675">
    <property type="entry name" value="LRR_dom_sf"/>
</dbReference>
<dbReference type="Pfam" id="PF00560">
    <property type="entry name" value="LRR_1"/>
    <property type="match status" value="1"/>
</dbReference>
<keyword evidence="5" id="KW-1185">Reference proteome</keyword>
<keyword evidence="1" id="KW-0433">Leucine-rich repeat</keyword>
<dbReference type="InterPro" id="IPR001611">
    <property type="entry name" value="Leu-rich_rpt"/>
</dbReference>
<dbReference type="InterPro" id="IPR003591">
    <property type="entry name" value="Leu-rich_rpt_typical-subtyp"/>
</dbReference>
<dbReference type="SMART" id="SM00369">
    <property type="entry name" value="LRR_TYP"/>
    <property type="match status" value="5"/>
</dbReference>
<dbReference type="InterPro" id="IPR050328">
    <property type="entry name" value="Dev_Immune_Receptor"/>
</dbReference>
<dbReference type="GO" id="GO:0005615">
    <property type="term" value="C:extracellular space"/>
    <property type="evidence" value="ECO:0007669"/>
    <property type="project" value="TreeGrafter"/>
</dbReference>
<name>A0A814E185_9BILA</name>
<evidence type="ECO:0000313" key="4">
    <source>
        <dbReference type="EMBL" id="CAF0963249.1"/>
    </source>
</evidence>
<keyword evidence="3" id="KW-0677">Repeat</keyword>
<evidence type="ECO:0000256" key="3">
    <source>
        <dbReference type="ARBA" id="ARBA00022737"/>
    </source>
</evidence>
<dbReference type="Proteomes" id="UP000663879">
    <property type="component" value="Unassembled WGS sequence"/>
</dbReference>